<sequence>MSSASHTIHWLHHAGQRLGLLPALGGSVAAWQRTAAQGVVNLWRPWDGESNDLYTTASFPLVPWSNRIGHGGFAHNGITYPMAPNRVGEPYPIHGDGWLQPWEIRQPTANALEMVLESAHFGGGPYHYRALQRFVLREDGMDQLLEVTHLGPGSLPYGLGQHPAFLRTPSARLHAAVQGVWLSGNDPMPTAHTADFPPSWDPRTGMAVSGSLIDNAYTGWSGQAHIDWPEHGLRLHMREPAVLARGVNDGFCLLYRPPHGSHFCFEPVTHPIDAFHVDGQPGLQVLSTGQTLSQRVEWRFESLN</sequence>
<dbReference type="SUPFAM" id="SSF74650">
    <property type="entry name" value="Galactose mutarotase-like"/>
    <property type="match status" value="1"/>
</dbReference>
<proteinExistence type="predicted"/>
<accession>A0ABU1ZN69</accession>
<organism evidence="1 2">
    <name type="scientific">Rhodoferax saidenbachensis</name>
    <dbReference type="NCBI Taxonomy" id="1484693"/>
    <lineage>
        <taxon>Bacteria</taxon>
        <taxon>Pseudomonadati</taxon>
        <taxon>Pseudomonadota</taxon>
        <taxon>Betaproteobacteria</taxon>
        <taxon>Burkholderiales</taxon>
        <taxon>Comamonadaceae</taxon>
        <taxon>Rhodoferax</taxon>
    </lineage>
</organism>
<dbReference type="InterPro" id="IPR014718">
    <property type="entry name" value="GH-type_carb-bd"/>
</dbReference>
<name>A0ABU1ZN69_9BURK</name>
<gene>
    <name evidence="1" type="ORF">J2X15_002282</name>
</gene>
<evidence type="ECO:0000313" key="1">
    <source>
        <dbReference type="EMBL" id="MDR7306996.1"/>
    </source>
</evidence>
<dbReference type="RefSeq" id="WP_310342797.1">
    <property type="nucleotide sequence ID" value="NZ_JAVDXO010000004.1"/>
</dbReference>
<dbReference type="EC" id="5.1.3.3" evidence="1"/>
<dbReference type="GO" id="GO:0004034">
    <property type="term" value="F:aldose 1-epimerase activity"/>
    <property type="evidence" value="ECO:0007669"/>
    <property type="project" value="UniProtKB-EC"/>
</dbReference>
<evidence type="ECO:0000313" key="2">
    <source>
        <dbReference type="Proteomes" id="UP001268089"/>
    </source>
</evidence>
<dbReference type="InterPro" id="IPR008183">
    <property type="entry name" value="Aldose_1/G6P_1-epimerase"/>
</dbReference>
<reference evidence="1 2" key="1">
    <citation type="submission" date="2023-07" db="EMBL/GenBank/DDBJ databases">
        <title>Sorghum-associated microbial communities from plants grown in Nebraska, USA.</title>
        <authorList>
            <person name="Schachtman D."/>
        </authorList>
    </citation>
    <scope>NUCLEOTIDE SEQUENCE [LARGE SCALE GENOMIC DNA]</scope>
    <source>
        <strain evidence="1 2">BE308</strain>
    </source>
</reference>
<dbReference type="InterPro" id="IPR011013">
    <property type="entry name" value="Gal_mutarotase_sf_dom"/>
</dbReference>
<dbReference type="Proteomes" id="UP001268089">
    <property type="component" value="Unassembled WGS sequence"/>
</dbReference>
<dbReference type="Gene3D" id="2.70.98.10">
    <property type="match status" value="1"/>
</dbReference>
<dbReference type="EMBL" id="JAVDXO010000004">
    <property type="protein sequence ID" value="MDR7306996.1"/>
    <property type="molecule type" value="Genomic_DNA"/>
</dbReference>
<keyword evidence="1" id="KW-0413">Isomerase</keyword>
<dbReference type="CDD" id="cd09021">
    <property type="entry name" value="Aldose_epim_Ec_YphB"/>
    <property type="match status" value="1"/>
</dbReference>
<dbReference type="Pfam" id="PF01263">
    <property type="entry name" value="Aldose_epim"/>
    <property type="match status" value="1"/>
</dbReference>
<protein>
    <submittedName>
        <fullName evidence="1">Aldose 1-epimerase</fullName>
        <ecNumber evidence="1">5.1.3.3</ecNumber>
    </submittedName>
</protein>
<keyword evidence="2" id="KW-1185">Reference proteome</keyword>
<comment type="caution">
    <text evidence="1">The sequence shown here is derived from an EMBL/GenBank/DDBJ whole genome shotgun (WGS) entry which is preliminary data.</text>
</comment>